<dbReference type="GO" id="GO:0009820">
    <property type="term" value="P:alkaloid metabolic process"/>
    <property type="evidence" value="ECO:0007669"/>
    <property type="project" value="InterPro"/>
</dbReference>
<keyword evidence="5" id="KW-1185">Reference proteome</keyword>
<keyword evidence="2 4" id="KW-0808">Transferase</keyword>
<protein>
    <submittedName>
        <fullName evidence="4">Aromatic prenyltransferase</fullName>
    </submittedName>
</protein>
<evidence type="ECO:0000313" key="4">
    <source>
        <dbReference type="EMBL" id="PWY85940.1"/>
    </source>
</evidence>
<dbReference type="GO" id="GO:0016765">
    <property type="term" value="F:transferase activity, transferring alkyl or aryl (other than methyl) groups"/>
    <property type="evidence" value="ECO:0007669"/>
    <property type="project" value="InterPro"/>
</dbReference>
<dbReference type="OrthoDB" id="3354387at2759"/>
<feature type="binding site" evidence="3">
    <location>
        <position position="351"/>
    </location>
    <ligand>
        <name>dimethylallyl diphosphate</name>
        <dbReference type="ChEBI" id="CHEBI:57623"/>
    </ligand>
</feature>
<dbReference type="Pfam" id="PF11991">
    <property type="entry name" value="Trp_DMAT"/>
    <property type="match status" value="1"/>
</dbReference>
<feature type="binding site" evidence="3">
    <location>
        <position position="277"/>
    </location>
    <ligand>
        <name>dimethylallyl diphosphate</name>
        <dbReference type="ChEBI" id="CHEBI:57623"/>
    </ligand>
</feature>
<name>A0A317WNW0_9EURO</name>
<sequence length="430" mass="48751">MTLASSLVTQSSQATKTVAAKHEEPWKVLDRLLPFLNSSCRLWWDEMAPVIGRSMLRTGYSIESQYKYLLLVQSTLIPFLGPFPNQGRSNITWPSCIAGDKGPLDISVNYQGNSKPTFRITIEPIGPYAGTDTDLMNEIAPRQLLHQLSHIQPGVDLTWYDQLEKVITIRNHEARQKQDALAHYSTKTQTLIGLDFHEGSFTVKAYFFPHLRASVTGEDWARILFDGIRTVCNTDAFNRELTKIEQYIGSIRHKVLAEKPNVAFDCKDPAKSRIKVYAAVDMSSLDDVYDFWTIGGHLHGPHIENGFEIVRKMWNMIYTKSLPNGKPRESMTVHCNWELSISDPTPAPKAYFLVADDTDQHVSSAITNLFRDLGWDEHAKTHNMLEKEAYPAFDMKTSTDVYTWLSFAHSKKTGPYITVYTKPLGGTDEL</sequence>
<feature type="binding site" evidence="3">
    <location>
        <position position="275"/>
    </location>
    <ligand>
        <name>dimethylallyl diphosphate</name>
        <dbReference type="ChEBI" id="CHEBI:57623"/>
    </ligand>
</feature>
<dbReference type="RefSeq" id="XP_025400492.1">
    <property type="nucleotide sequence ID" value="XM_025547583.1"/>
</dbReference>
<gene>
    <name evidence="4" type="ORF">BO70DRAFT_423054</name>
</gene>
<dbReference type="AlphaFoldDB" id="A0A317WNW0"/>
<feature type="binding site" evidence="3">
    <location>
        <position position="119"/>
    </location>
    <ligand>
        <name>dimethylallyl diphosphate</name>
        <dbReference type="ChEBI" id="CHEBI:57623"/>
    </ligand>
</feature>
<feature type="binding site" evidence="3">
    <location>
        <position position="204"/>
    </location>
    <ligand>
        <name>dimethylallyl diphosphate</name>
        <dbReference type="ChEBI" id="CHEBI:57623"/>
    </ligand>
</feature>
<evidence type="ECO:0000256" key="2">
    <source>
        <dbReference type="ARBA" id="ARBA00022679"/>
    </source>
</evidence>
<evidence type="ECO:0000313" key="5">
    <source>
        <dbReference type="Proteomes" id="UP000247233"/>
    </source>
</evidence>
<feature type="binding site" evidence="3">
    <location>
        <position position="206"/>
    </location>
    <ligand>
        <name>dimethylallyl diphosphate</name>
        <dbReference type="ChEBI" id="CHEBI:57623"/>
    </ligand>
</feature>
<comment type="similarity">
    <text evidence="1">Belongs to the tryptophan dimethylallyltransferase family.</text>
</comment>
<dbReference type="EMBL" id="MSFL01000008">
    <property type="protein sequence ID" value="PWY85940.1"/>
    <property type="molecule type" value="Genomic_DNA"/>
</dbReference>
<dbReference type="SFLD" id="SFLDS00036">
    <property type="entry name" value="Aromatic_Prenyltransferase"/>
    <property type="match status" value="1"/>
</dbReference>
<dbReference type="PANTHER" id="PTHR40627">
    <property type="entry name" value="INDOLE PRENYLTRANSFERASE TDIB-RELATED"/>
    <property type="match status" value="1"/>
</dbReference>
<evidence type="ECO:0000256" key="3">
    <source>
        <dbReference type="PIRSR" id="PIRSR000509-1"/>
    </source>
</evidence>
<dbReference type="NCBIfam" id="TIGR03429">
    <property type="entry name" value="arom_pren_DMATS"/>
    <property type="match status" value="1"/>
</dbReference>
<dbReference type="InterPro" id="IPR033964">
    <property type="entry name" value="ABBA"/>
</dbReference>
<dbReference type="SFLD" id="SFLDG01162">
    <property type="entry name" value="I"/>
    <property type="match status" value="1"/>
</dbReference>
<dbReference type="PIRSF" id="PIRSF000509">
    <property type="entry name" value="Trp_DMAT"/>
    <property type="match status" value="1"/>
</dbReference>
<dbReference type="CDD" id="cd13929">
    <property type="entry name" value="PT-DMATS_CymD"/>
    <property type="match status" value="1"/>
</dbReference>
<evidence type="ECO:0000256" key="1">
    <source>
        <dbReference type="ARBA" id="ARBA00010209"/>
    </source>
</evidence>
<dbReference type="Proteomes" id="UP000247233">
    <property type="component" value="Unassembled WGS sequence"/>
</dbReference>
<organism evidence="4 5">
    <name type="scientific">Aspergillus heteromorphus CBS 117.55</name>
    <dbReference type="NCBI Taxonomy" id="1448321"/>
    <lineage>
        <taxon>Eukaryota</taxon>
        <taxon>Fungi</taxon>
        <taxon>Dikarya</taxon>
        <taxon>Ascomycota</taxon>
        <taxon>Pezizomycotina</taxon>
        <taxon>Eurotiomycetes</taxon>
        <taxon>Eurotiomycetidae</taxon>
        <taxon>Eurotiales</taxon>
        <taxon>Aspergillaceae</taxon>
        <taxon>Aspergillus</taxon>
        <taxon>Aspergillus subgen. Circumdati</taxon>
    </lineage>
</organism>
<dbReference type="PANTHER" id="PTHR40627:SF3">
    <property type="entry name" value="PRENYLTRANSFERASE ASQH2-RELATED"/>
    <property type="match status" value="1"/>
</dbReference>
<proteinExistence type="inferred from homology"/>
<dbReference type="VEuPathDB" id="FungiDB:BO70DRAFT_423054"/>
<dbReference type="GeneID" id="37069820"/>
<dbReference type="InterPro" id="IPR012148">
    <property type="entry name" value="ABBA_DMATS-like"/>
</dbReference>
<reference evidence="4 5" key="1">
    <citation type="submission" date="2016-12" db="EMBL/GenBank/DDBJ databases">
        <title>The genomes of Aspergillus section Nigri reveals drivers in fungal speciation.</title>
        <authorList>
            <consortium name="DOE Joint Genome Institute"/>
            <person name="Vesth T.C."/>
            <person name="Nybo J."/>
            <person name="Theobald S."/>
            <person name="Brandl J."/>
            <person name="Frisvad J.C."/>
            <person name="Nielsen K.F."/>
            <person name="Lyhne E.K."/>
            <person name="Kogle M.E."/>
            <person name="Kuo A."/>
            <person name="Riley R."/>
            <person name="Clum A."/>
            <person name="Nolan M."/>
            <person name="Lipzen A."/>
            <person name="Salamov A."/>
            <person name="Henrissat B."/>
            <person name="Wiebenga A."/>
            <person name="De Vries R.P."/>
            <person name="Grigoriev I.V."/>
            <person name="Mortensen U.H."/>
            <person name="Andersen M.R."/>
            <person name="Baker S.E."/>
        </authorList>
    </citation>
    <scope>NUCLEOTIDE SEQUENCE [LARGE SCALE GENOMIC DNA]</scope>
    <source>
        <strain evidence="4 5">CBS 117.55</strain>
    </source>
</reference>
<accession>A0A317WNW0</accession>
<dbReference type="InterPro" id="IPR017795">
    <property type="entry name" value="ABBA_NscD-like"/>
</dbReference>
<comment type="caution">
    <text evidence="4">The sequence shown here is derived from an EMBL/GenBank/DDBJ whole genome shotgun (WGS) entry which is preliminary data.</text>
</comment>
<feature type="binding site" evidence="3">
    <location>
        <position position="273"/>
    </location>
    <ligand>
        <name>dimethylallyl diphosphate</name>
        <dbReference type="ChEBI" id="CHEBI:57623"/>
    </ligand>
</feature>